<protein>
    <submittedName>
        <fullName evidence="1">Uncharacterized protein</fullName>
    </submittedName>
</protein>
<dbReference type="AlphaFoldDB" id="A0A0D2UUW0"/>
<dbReference type="Gramene" id="KJB72251">
    <property type="protein sequence ID" value="KJB72251"/>
    <property type="gene ID" value="B456_011G168500"/>
</dbReference>
<keyword evidence="2" id="KW-1185">Reference proteome</keyword>
<dbReference type="EMBL" id="CM001750">
    <property type="protein sequence ID" value="KJB72251.1"/>
    <property type="molecule type" value="Genomic_DNA"/>
</dbReference>
<accession>A0A0D2UUW0</accession>
<organism evidence="1 2">
    <name type="scientific">Gossypium raimondii</name>
    <name type="common">Peruvian cotton</name>
    <name type="synonym">Gossypium klotzschianum subsp. raimondii</name>
    <dbReference type="NCBI Taxonomy" id="29730"/>
    <lineage>
        <taxon>Eukaryota</taxon>
        <taxon>Viridiplantae</taxon>
        <taxon>Streptophyta</taxon>
        <taxon>Embryophyta</taxon>
        <taxon>Tracheophyta</taxon>
        <taxon>Spermatophyta</taxon>
        <taxon>Magnoliopsida</taxon>
        <taxon>eudicotyledons</taxon>
        <taxon>Gunneridae</taxon>
        <taxon>Pentapetalae</taxon>
        <taxon>rosids</taxon>
        <taxon>malvids</taxon>
        <taxon>Malvales</taxon>
        <taxon>Malvaceae</taxon>
        <taxon>Malvoideae</taxon>
        <taxon>Gossypium</taxon>
    </lineage>
</organism>
<gene>
    <name evidence="1" type="ORF">B456_011G168500</name>
</gene>
<proteinExistence type="predicted"/>
<evidence type="ECO:0000313" key="2">
    <source>
        <dbReference type="Proteomes" id="UP000032304"/>
    </source>
</evidence>
<name>A0A0D2UUW0_GOSRA</name>
<sequence>MNIVIFLGLGAFIEDNRRVSTGSRFPTSSETTLLSRLVSSKSGRFIEPSPLNQRPIPSPRTVCKSTAALDRLPLSAATGKCWAAMSKSERSKTPQAWPVGMTPKPRLLNAI</sequence>
<evidence type="ECO:0000313" key="1">
    <source>
        <dbReference type="EMBL" id="KJB72251.1"/>
    </source>
</evidence>
<reference evidence="1 2" key="1">
    <citation type="journal article" date="2012" name="Nature">
        <title>Repeated polyploidization of Gossypium genomes and the evolution of spinnable cotton fibres.</title>
        <authorList>
            <person name="Paterson A.H."/>
            <person name="Wendel J.F."/>
            <person name="Gundlach H."/>
            <person name="Guo H."/>
            <person name="Jenkins J."/>
            <person name="Jin D."/>
            <person name="Llewellyn D."/>
            <person name="Showmaker K.C."/>
            <person name="Shu S."/>
            <person name="Udall J."/>
            <person name="Yoo M.J."/>
            <person name="Byers R."/>
            <person name="Chen W."/>
            <person name="Doron-Faigenboim A."/>
            <person name="Duke M.V."/>
            <person name="Gong L."/>
            <person name="Grimwood J."/>
            <person name="Grover C."/>
            <person name="Grupp K."/>
            <person name="Hu G."/>
            <person name="Lee T.H."/>
            <person name="Li J."/>
            <person name="Lin L."/>
            <person name="Liu T."/>
            <person name="Marler B.S."/>
            <person name="Page J.T."/>
            <person name="Roberts A.W."/>
            <person name="Romanel E."/>
            <person name="Sanders W.S."/>
            <person name="Szadkowski E."/>
            <person name="Tan X."/>
            <person name="Tang H."/>
            <person name="Xu C."/>
            <person name="Wang J."/>
            <person name="Wang Z."/>
            <person name="Zhang D."/>
            <person name="Zhang L."/>
            <person name="Ashrafi H."/>
            <person name="Bedon F."/>
            <person name="Bowers J.E."/>
            <person name="Brubaker C.L."/>
            <person name="Chee P.W."/>
            <person name="Das S."/>
            <person name="Gingle A.R."/>
            <person name="Haigler C.H."/>
            <person name="Harker D."/>
            <person name="Hoffmann L.V."/>
            <person name="Hovav R."/>
            <person name="Jones D.C."/>
            <person name="Lemke C."/>
            <person name="Mansoor S."/>
            <person name="ur Rahman M."/>
            <person name="Rainville L.N."/>
            <person name="Rambani A."/>
            <person name="Reddy U.K."/>
            <person name="Rong J.K."/>
            <person name="Saranga Y."/>
            <person name="Scheffler B.E."/>
            <person name="Scheffler J.A."/>
            <person name="Stelly D.M."/>
            <person name="Triplett B.A."/>
            <person name="Van Deynze A."/>
            <person name="Vaslin M.F."/>
            <person name="Waghmare V.N."/>
            <person name="Walford S.A."/>
            <person name="Wright R.J."/>
            <person name="Zaki E.A."/>
            <person name="Zhang T."/>
            <person name="Dennis E.S."/>
            <person name="Mayer K.F."/>
            <person name="Peterson D.G."/>
            <person name="Rokhsar D.S."/>
            <person name="Wang X."/>
            <person name="Schmutz J."/>
        </authorList>
    </citation>
    <scope>NUCLEOTIDE SEQUENCE [LARGE SCALE GENOMIC DNA]</scope>
</reference>
<dbReference type="Proteomes" id="UP000032304">
    <property type="component" value="Chromosome 11"/>
</dbReference>